<feature type="region of interest" description="Disordered" evidence="1">
    <location>
        <begin position="187"/>
        <end position="221"/>
    </location>
</feature>
<sequence length="221" mass="23581">MLVGHRAIKEPSGRLSNVWLPGTRLVEMSSKEIGDGRRKLDRCAAELEREDLSVAVDVLESQANGVSDRLSEHQQEQADDAARQRCGFVVQKSVDLVPDHVFGNGGRRRGGLLSGHAEPGRDPVPHGPVEEARECFVSVVPGQVVVEGDLFERSEGLPVVVEPGEKRDDLADLGGAGVDDARADGLAACSSPQPSEDFPVEVPGNDGGMGRWNASCESLRA</sequence>
<comment type="caution">
    <text evidence="2">The sequence shown here is derived from an EMBL/GenBank/DDBJ whole genome shotgun (WGS) entry which is preliminary data.</text>
</comment>
<protein>
    <submittedName>
        <fullName evidence="2">Uncharacterized protein</fullName>
    </submittedName>
</protein>
<evidence type="ECO:0000313" key="2">
    <source>
        <dbReference type="EMBL" id="MFB9075622.1"/>
    </source>
</evidence>
<accession>A0ABV5G9L8</accession>
<dbReference type="EMBL" id="JBHMFI010000023">
    <property type="protein sequence ID" value="MFB9075622.1"/>
    <property type="molecule type" value="Genomic_DNA"/>
</dbReference>
<name>A0ABV5G9L8_9MICC</name>
<reference evidence="2 3" key="1">
    <citation type="submission" date="2024-09" db="EMBL/GenBank/DDBJ databases">
        <authorList>
            <person name="Sun Q."/>
            <person name="Mori K."/>
        </authorList>
    </citation>
    <scope>NUCLEOTIDE SEQUENCE [LARGE SCALE GENOMIC DNA]</scope>
    <source>
        <strain evidence="2 3">CCM 7609</strain>
    </source>
</reference>
<organism evidence="2 3">
    <name type="scientific">Citricoccus parietis</name>
    <dbReference type="NCBI Taxonomy" id="592307"/>
    <lineage>
        <taxon>Bacteria</taxon>
        <taxon>Bacillati</taxon>
        <taxon>Actinomycetota</taxon>
        <taxon>Actinomycetes</taxon>
        <taxon>Micrococcales</taxon>
        <taxon>Micrococcaceae</taxon>
        <taxon>Citricoccus</taxon>
    </lineage>
</organism>
<evidence type="ECO:0000256" key="1">
    <source>
        <dbReference type="SAM" id="MobiDB-lite"/>
    </source>
</evidence>
<keyword evidence="3" id="KW-1185">Reference proteome</keyword>
<dbReference type="Proteomes" id="UP001589575">
    <property type="component" value="Unassembled WGS sequence"/>
</dbReference>
<evidence type="ECO:0000313" key="3">
    <source>
        <dbReference type="Proteomes" id="UP001589575"/>
    </source>
</evidence>
<gene>
    <name evidence="2" type="ORF">ACFFX0_32450</name>
</gene>
<proteinExistence type="predicted"/>